<protein>
    <recommendedName>
        <fullName evidence="12">Kelch motif family protein</fullName>
    </recommendedName>
</protein>
<keyword evidence="2" id="KW-0479">Metal-binding</keyword>
<dbReference type="InterPro" id="IPR000315">
    <property type="entry name" value="Znf_B-box"/>
</dbReference>
<evidence type="ECO:0000256" key="7">
    <source>
        <dbReference type="SAM" id="Coils"/>
    </source>
</evidence>
<gene>
    <name evidence="10" type="ORF">PPRIM_AZ9-3.1.T0320100</name>
</gene>
<dbReference type="InterPro" id="IPR001841">
    <property type="entry name" value="Znf_RING"/>
</dbReference>
<dbReference type="InterPro" id="IPR017907">
    <property type="entry name" value="Znf_RING_CS"/>
</dbReference>
<proteinExistence type="predicted"/>
<dbReference type="OMA" id="TECITEH"/>
<comment type="caution">
    <text evidence="10">The sequence shown here is derived from an EMBL/GenBank/DDBJ whole genome shotgun (WGS) entry which is preliminary data.</text>
</comment>
<dbReference type="PROSITE" id="PS50119">
    <property type="entry name" value="ZF_BBOX"/>
    <property type="match status" value="1"/>
</dbReference>
<dbReference type="Proteomes" id="UP000688137">
    <property type="component" value="Unassembled WGS sequence"/>
</dbReference>
<dbReference type="GO" id="GO:0008270">
    <property type="term" value="F:zinc ion binding"/>
    <property type="evidence" value="ECO:0007669"/>
    <property type="project" value="UniProtKB-KW"/>
</dbReference>
<dbReference type="CDD" id="cd19756">
    <property type="entry name" value="Bbox2"/>
    <property type="match status" value="1"/>
</dbReference>
<dbReference type="SMART" id="SM00612">
    <property type="entry name" value="Kelch"/>
    <property type="match status" value="3"/>
</dbReference>
<dbReference type="SMART" id="SM00184">
    <property type="entry name" value="RING"/>
    <property type="match status" value="1"/>
</dbReference>
<evidence type="ECO:0000259" key="9">
    <source>
        <dbReference type="PROSITE" id="PS50119"/>
    </source>
</evidence>
<dbReference type="PANTHER" id="PTHR24412:SF489">
    <property type="entry name" value="RING FINGER DOMAIN AND KELCH REPEAT-CONTAINING PROTEIN DDB_G0271372"/>
    <property type="match status" value="1"/>
</dbReference>
<name>A0A8S1LA84_PARPR</name>
<evidence type="ECO:0000256" key="4">
    <source>
        <dbReference type="ARBA" id="ARBA00022771"/>
    </source>
</evidence>
<accession>A0A8S1LA84</accession>
<evidence type="ECO:0008006" key="12">
    <source>
        <dbReference type="Google" id="ProtNLM"/>
    </source>
</evidence>
<feature type="domain" description="B box-type" evidence="9">
    <location>
        <begin position="76"/>
        <end position="116"/>
    </location>
</feature>
<dbReference type="InterPro" id="IPR006652">
    <property type="entry name" value="Kelch_1"/>
</dbReference>
<dbReference type="SMART" id="SM00336">
    <property type="entry name" value="BBOX"/>
    <property type="match status" value="1"/>
</dbReference>
<keyword evidence="3" id="KW-0677">Repeat</keyword>
<dbReference type="Pfam" id="PF00643">
    <property type="entry name" value="zf-B_box"/>
    <property type="match status" value="1"/>
</dbReference>
<keyword evidence="4 6" id="KW-0863">Zinc-finger</keyword>
<sequence>MECPMCYEFYAPDRIARNLLCGHTYCTICLETMYKVNKRIECPLCRTKHEPNVKPNNLSKNFVAMDLASKHLEEQKTFELCQQHQKYPLQFYCEDDQQNMCTECITEHYGHKFFKYEHSVSLQMNRVGRIQQKLKTQYENLEKQMKKFDNCKEQLDLDNIKLIEQIDDQFDRIIAKCEKRRKELKDKLLQIFGSESEQIESELILNQSLLSNMTLLLQKVNEKYNELKTTKGFKGNDFIKEINDLDEQIDKDIVQLKQLKGSELKILPKLNFEQKLINDISKYGKFKKEVINPQICYFGEKHKILIYNIEKNDWQYRQMSNNTFDYNYYAAAASLPNGDIIITGGGVSRNAMLISPSKGFQQQALKSMYYPRKEHACVYLDGFVYAIGGYDGTTKQMLSCCEKYSLVTDEWKMIDPLQKQKCAFAAATALNKYIYVFGGFDGRDRQNTIERYSVKDNQWKVLELKFKQGFSNAAALSQDDNQILILGGGSNQGFTNSLQVFDPINQTIKIISMMTEGRDLRNKLIIYNNDLYACGGNSNSIEKFQIIQQVWTNLKSYNYLIQDNLDSWCSAFTFDVNTSYTVSNFMKNCKQIDLQQNQKYQYQEQIMFENNSFNQDVLSDVSDGQFYNISNQDQQNDWF</sequence>
<organism evidence="10 11">
    <name type="scientific">Paramecium primaurelia</name>
    <dbReference type="NCBI Taxonomy" id="5886"/>
    <lineage>
        <taxon>Eukaryota</taxon>
        <taxon>Sar</taxon>
        <taxon>Alveolata</taxon>
        <taxon>Ciliophora</taxon>
        <taxon>Intramacronucleata</taxon>
        <taxon>Oligohymenophorea</taxon>
        <taxon>Peniculida</taxon>
        <taxon>Parameciidae</taxon>
        <taxon>Paramecium</taxon>
    </lineage>
</organism>
<evidence type="ECO:0000256" key="3">
    <source>
        <dbReference type="ARBA" id="ARBA00022737"/>
    </source>
</evidence>
<evidence type="ECO:0000256" key="2">
    <source>
        <dbReference type="ARBA" id="ARBA00022723"/>
    </source>
</evidence>
<keyword evidence="1" id="KW-0880">Kelch repeat</keyword>
<evidence type="ECO:0000256" key="1">
    <source>
        <dbReference type="ARBA" id="ARBA00022441"/>
    </source>
</evidence>
<evidence type="ECO:0000313" key="11">
    <source>
        <dbReference type="Proteomes" id="UP000688137"/>
    </source>
</evidence>
<reference evidence="10" key="1">
    <citation type="submission" date="2021-01" db="EMBL/GenBank/DDBJ databases">
        <authorList>
            <consortium name="Genoscope - CEA"/>
            <person name="William W."/>
        </authorList>
    </citation>
    <scope>NUCLEOTIDE SEQUENCE</scope>
</reference>
<keyword evidence="5" id="KW-0862">Zinc</keyword>
<keyword evidence="11" id="KW-1185">Reference proteome</keyword>
<dbReference type="PROSITE" id="PS00518">
    <property type="entry name" value="ZF_RING_1"/>
    <property type="match status" value="1"/>
</dbReference>
<feature type="domain" description="RING-type" evidence="8">
    <location>
        <begin position="3"/>
        <end position="46"/>
    </location>
</feature>
<evidence type="ECO:0000256" key="5">
    <source>
        <dbReference type="ARBA" id="ARBA00022833"/>
    </source>
</evidence>
<feature type="coiled-coil region" evidence="7">
    <location>
        <begin position="124"/>
        <end position="158"/>
    </location>
</feature>
<dbReference type="PROSITE" id="PS50089">
    <property type="entry name" value="ZF_RING_2"/>
    <property type="match status" value="1"/>
</dbReference>
<evidence type="ECO:0000313" key="10">
    <source>
        <dbReference type="EMBL" id="CAD8061726.1"/>
    </source>
</evidence>
<evidence type="ECO:0000256" key="6">
    <source>
        <dbReference type="PROSITE-ProRule" id="PRU00024"/>
    </source>
</evidence>
<dbReference type="Pfam" id="PF13639">
    <property type="entry name" value="zf-RING_2"/>
    <property type="match status" value="1"/>
</dbReference>
<dbReference type="AlphaFoldDB" id="A0A8S1LA84"/>
<dbReference type="EMBL" id="CAJJDM010000031">
    <property type="protein sequence ID" value="CAD8061726.1"/>
    <property type="molecule type" value="Genomic_DNA"/>
</dbReference>
<keyword evidence="7" id="KW-0175">Coiled coil</keyword>
<dbReference type="PANTHER" id="PTHR24412">
    <property type="entry name" value="KELCH PROTEIN"/>
    <property type="match status" value="1"/>
</dbReference>
<dbReference type="Pfam" id="PF24681">
    <property type="entry name" value="Kelch_KLHDC2_KLHL20_DRC7"/>
    <property type="match status" value="1"/>
</dbReference>
<evidence type="ECO:0000259" key="8">
    <source>
        <dbReference type="PROSITE" id="PS50089"/>
    </source>
</evidence>